<evidence type="ECO:0000313" key="3">
    <source>
        <dbReference type="Proteomes" id="UP000828390"/>
    </source>
</evidence>
<evidence type="ECO:0000313" key="2">
    <source>
        <dbReference type="EMBL" id="KAH3726071.1"/>
    </source>
</evidence>
<keyword evidence="1" id="KW-0732">Signal</keyword>
<sequence length="53" mass="5856">MYFSVVLLALVDFDYKFAWADIGSRCAASDAQLWNESDLKAAADNGDLDLPEL</sequence>
<dbReference type="EMBL" id="JAIWYP010000012">
    <property type="protein sequence ID" value="KAH3726071.1"/>
    <property type="molecule type" value="Genomic_DNA"/>
</dbReference>
<proteinExistence type="predicted"/>
<dbReference type="AlphaFoldDB" id="A0A9D4HPC4"/>
<protein>
    <submittedName>
        <fullName evidence="2">Uncharacterized protein</fullName>
    </submittedName>
</protein>
<dbReference type="Proteomes" id="UP000828390">
    <property type="component" value="Unassembled WGS sequence"/>
</dbReference>
<comment type="caution">
    <text evidence="2">The sequence shown here is derived from an EMBL/GenBank/DDBJ whole genome shotgun (WGS) entry which is preliminary data.</text>
</comment>
<reference evidence="2" key="1">
    <citation type="journal article" date="2019" name="bioRxiv">
        <title>The Genome of the Zebra Mussel, Dreissena polymorpha: A Resource for Invasive Species Research.</title>
        <authorList>
            <person name="McCartney M.A."/>
            <person name="Auch B."/>
            <person name="Kono T."/>
            <person name="Mallez S."/>
            <person name="Zhang Y."/>
            <person name="Obille A."/>
            <person name="Becker A."/>
            <person name="Abrahante J.E."/>
            <person name="Garbe J."/>
            <person name="Badalamenti J.P."/>
            <person name="Herman A."/>
            <person name="Mangelson H."/>
            <person name="Liachko I."/>
            <person name="Sullivan S."/>
            <person name="Sone E.D."/>
            <person name="Koren S."/>
            <person name="Silverstein K.A.T."/>
            <person name="Beckman K.B."/>
            <person name="Gohl D.M."/>
        </authorList>
    </citation>
    <scope>NUCLEOTIDE SEQUENCE</scope>
    <source>
        <strain evidence="2">Duluth1</strain>
        <tissue evidence="2">Whole animal</tissue>
    </source>
</reference>
<feature type="chain" id="PRO_5038505750" evidence="1">
    <location>
        <begin position="21"/>
        <end position="53"/>
    </location>
</feature>
<organism evidence="2 3">
    <name type="scientific">Dreissena polymorpha</name>
    <name type="common">Zebra mussel</name>
    <name type="synonym">Mytilus polymorpha</name>
    <dbReference type="NCBI Taxonomy" id="45954"/>
    <lineage>
        <taxon>Eukaryota</taxon>
        <taxon>Metazoa</taxon>
        <taxon>Spiralia</taxon>
        <taxon>Lophotrochozoa</taxon>
        <taxon>Mollusca</taxon>
        <taxon>Bivalvia</taxon>
        <taxon>Autobranchia</taxon>
        <taxon>Heteroconchia</taxon>
        <taxon>Euheterodonta</taxon>
        <taxon>Imparidentia</taxon>
        <taxon>Neoheterodontei</taxon>
        <taxon>Myida</taxon>
        <taxon>Dreissenoidea</taxon>
        <taxon>Dreissenidae</taxon>
        <taxon>Dreissena</taxon>
    </lineage>
</organism>
<evidence type="ECO:0000256" key="1">
    <source>
        <dbReference type="SAM" id="SignalP"/>
    </source>
</evidence>
<keyword evidence="3" id="KW-1185">Reference proteome</keyword>
<accession>A0A9D4HPC4</accession>
<feature type="signal peptide" evidence="1">
    <location>
        <begin position="1"/>
        <end position="20"/>
    </location>
</feature>
<reference evidence="2" key="2">
    <citation type="submission" date="2020-11" db="EMBL/GenBank/DDBJ databases">
        <authorList>
            <person name="McCartney M.A."/>
            <person name="Auch B."/>
            <person name="Kono T."/>
            <person name="Mallez S."/>
            <person name="Becker A."/>
            <person name="Gohl D.M."/>
            <person name="Silverstein K.A.T."/>
            <person name="Koren S."/>
            <person name="Bechman K.B."/>
            <person name="Herman A."/>
            <person name="Abrahante J.E."/>
            <person name="Garbe J."/>
        </authorList>
    </citation>
    <scope>NUCLEOTIDE SEQUENCE</scope>
    <source>
        <strain evidence="2">Duluth1</strain>
        <tissue evidence="2">Whole animal</tissue>
    </source>
</reference>
<gene>
    <name evidence="2" type="ORF">DPMN_051927</name>
</gene>
<name>A0A9D4HPC4_DREPO</name>